<keyword evidence="2" id="KW-0732">Signal</keyword>
<feature type="signal peptide" evidence="2">
    <location>
        <begin position="1"/>
        <end position="23"/>
    </location>
</feature>
<evidence type="ECO:0000256" key="1">
    <source>
        <dbReference type="SAM" id="Phobius"/>
    </source>
</evidence>
<dbReference type="EMBL" id="CP015243">
    <property type="protein sequence ID" value="ANF57777.1"/>
    <property type="molecule type" value="Genomic_DNA"/>
</dbReference>
<accession>A0A172YF04</accession>
<keyword evidence="1" id="KW-0812">Transmembrane</keyword>
<dbReference type="Proteomes" id="UP000077875">
    <property type="component" value="Chromosome"/>
</dbReference>
<dbReference type="KEGG" id="haa:A5892_10135"/>
<sequence length="80" mass="7641">MKRMPLLLSSLPLLCAISVTAIAQEPITPGDGAGSAAPSYSTGEIAGAVAISAAAIGILLLSSGDSGNGTAQPTGTTGTQ</sequence>
<organism evidence="3 4">
    <name type="scientific">Halotalea alkalilenta</name>
    <dbReference type="NCBI Taxonomy" id="376489"/>
    <lineage>
        <taxon>Bacteria</taxon>
        <taxon>Pseudomonadati</taxon>
        <taxon>Pseudomonadota</taxon>
        <taxon>Gammaproteobacteria</taxon>
        <taxon>Oceanospirillales</taxon>
        <taxon>Halomonadaceae</taxon>
        <taxon>Halotalea</taxon>
    </lineage>
</organism>
<evidence type="ECO:0000256" key="2">
    <source>
        <dbReference type="SAM" id="SignalP"/>
    </source>
</evidence>
<feature type="chain" id="PRO_5008004650" evidence="2">
    <location>
        <begin position="24"/>
        <end position="80"/>
    </location>
</feature>
<evidence type="ECO:0000313" key="4">
    <source>
        <dbReference type="Proteomes" id="UP000077875"/>
    </source>
</evidence>
<proteinExistence type="predicted"/>
<gene>
    <name evidence="3" type="ORF">A5892_10135</name>
</gene>
<evidence type="ECO:0000313" key="3">
    <source>
        <dbReference type="EMBL" id="ANF57777.1"/>
    </source>
</evidence>
<protein>
    <submittedName>
        <fullName evidence="3">Uncharacterized protein</fullName>
    </submittedName>
</protein>
<keyword evidence="4" id="KW-1185">Reference proteome</keyword>
<dbReference type="RefSeq" id="WP_064122702.1">
    <property type="nucleotide sequence ID" value="NZ_CP015243.1"/>
</dbReference>
<feature type="transmembrane region" description="Helical" evidence="1">
    <location>
        <begin position="39"/>
        <end position="61"/>
    </location>
</feature>
<dbReference type="AlphaFoldDB" id="A0A172YF04"/>
<reference evidence="3 4" key="1">
    <citation type="submission" date="2016-04" db="EMBL/GenBank/DDBJ databases">
        <title>Complete Genome Sequence of Halotalea alkalilenta IHB B 13600.</title>
        <authorList>
            <person name="Swarnkar M.K."/>
            <person name="Sharma A."/>
            <person name="Kaushal K."/>
            <person name="Soni R."/>
            <person name="Rana S."/>
            <person name="Singh A.K."/>
            <person name="Gulati A."/>
        </authorList>
    </citation>
    <scope>NUCLEOTIDE SEQUENCE [LARGE SCALE GENOMIC DNA]</scope>
    <source>
        <strain evidence="3 4">IHB B 13600</strain>
    </source>
</reference>
<keyword evidence="1" id="KW-1133">Transmembrane helix</keyword>
<keyword evidence="1" id="KW-0472">Membrane</keyword>
<name>A0A172YF04_9GAMM</name>